<comment type="caution">
    <text evidence="2">The sequence shown here is derived from an EMBL/GenBank/DDBJ whole genome shotgun (WGS) entry which is preliminary data.</text>
</comment>
<reference evidence="2" key="1">
    <citation type="submission" date="2020-12" db="EMBL/GenBank/DDBJ databases">
        <title>Metabolic potential, ecology and presence of endohyphal bacteria is reflected in genomic diversity of Mucoromycotina.</title>
        <authorList>
            <person name="Muszewska A."/>
            <person name="Okrasinska A."/>
            <person name="Steczkiewicz K."/>
            <person name="Drgas O."/>
            <person name="Orlowska M."/>
            <person name="Perlinska-Lenart U."/>
            <person name="Aleksandrzak-Piekarczyk T."/>
            <person name="Szatraj K."/>
            <person name="Zielenkiewicz U."/>
            <person name="Pilsyk S."/>
            <person name="Malc E."/>
            <person name="Mieczkowski P."/>
            <person name="Kruszewska J.S."/>
            <person name="Biernat P."/>
            <person name="Pawlowska J."/>
        </authorList>
    </citation>
    <scope>NUCLEOTIDE SEQUENCE</scope>
    <source>
        <strain evidence="2">WA0000067209</strain>
    </source>
</reference>
<dbReference type="AlphaFoldDB" id="A0A8H7Q2M7"/>
<feature type="region of interest" description="Disordered" evidence="1">
    <location>
        <begin position="173"/>
        <end position="219"/>
    </location>
</feature>
<name>A0A8H7Q2M7_MORIS</name>
<dbReference type="OrthoDB" id="2398733at2759"/>
<evidence type="ECO:0000256" key="1">
    <source>
        <dbReference type="SAM" id="MobiDB-lite"/>
    </source>
</evidence>
<sequence>MDPNPFRTQSPYPQNGQQYTGFNQAQNNQNQQGYGYTNTYQAQPNYTGNPSQLGTGSFTGNQPMSGYASSPYTPTSSMSPSFQGSTMMQNSTPTGYSSTSYGQSMPQPQTYGMNNMQTMPNATGYSSMDYQMPTPQTQYGQQQNMQYGNNYTDMSNQYGGGGYGMGTNMGGGGYYQQQPQNPDNFLIPDVGPFSSTAPSSQARPAANRPPPPRSDGKVRKINCPVCHQEVEGDEPAINYHVNNHLDDAATEAYKQKKAQPQVQLTDAQLANKLYVEDANSRYRW</sequence>
<dbReference type="EMBL" id="JAEPQZ010000002">
    <property type="protein sequence ID" value="KAG2184788.1"/>
    <property type="molecule type" value="Genomic_DNA"/>
</dbReference>
<feature type="compositionally biased region" description="Low complexity" evidence="1">
    <location>
        <begin position="91"/>
        <end position="104"/>
    </location>
</feature>
<feature type="region of interest" description="Disordered" evidence="1">
    <location>
        <begin position="1"/>
        <end position="108"/>
    </location>
</feature>
<organism evidence="2 3">
    <name type="scientific">Mortierella isabellina</name>
    <name type="common">Filamentous fungus</name>
    <name type="synonym">Umbelopsis isabellina</name>
    <dbReference type="NCBI Taxonomy" id="91625"/>
    <lineage>
        <taxon>Eukaryota</taxon>
        <taxon>Fungi</taxon>
        <taxon>Fungi incertae sedis</taxon>
        <taxon>Mucoromycota</taxon>
        <taxon>Mucoromycotina</taxon>
        <taxon>Umbelopsidomycetes</taxon>
        <taxon>Umbelopsidales</taxon>
        <taxon>Umbelopsidaceae</taxon>
        <taxon>Umbelopsis</taxon>
    </lineage>
</organism>
<feature type="compositionally biased region" description="Low complexity" evidence="1">
    <location>
        <begin position="197"/>
        <end position="206"/>
    </location>
</feature>
<feature type="compositionally biased region" description="Low complexity" evidence="1">
    <location>
        <begin position="65"/>
        <end position="81"/>
    </location>
</feature>
<gene>
    <name evidence="2" type="ORF">INT43_000701</name>
</gene>
<protein>
    <submittedName>
        <fullName evidence="2">Uncharacterized protein</fullName>
    </submittedName>
</protein>
<feature type="compositionally biased region" description="Low complexity" evidence="1">
    <location>
        <begin position="23"/>
        <end position="43"/>
    </location>
</feature>
<evidence type="ECO:0000313" key="2">
    <source>
        <dbReference type="EMBL" id="KAG2184788.1"/>
    </source>
</evidence>
<evidence type="ECO:0000313" key="3">
    <source>
        <dbReference type="Proteomes" id="UP000654370"/>
    </source>
</evidence>
<keyword evidence="3" id="KW-1185">Reference proteome</keyword>
<feature type="compositionally biased region" description="Polar residues" evidence="1">
    <location>
        <begin position="44"/>
        <end position="64"/>
    </location>
</feature>
<accession>A0A8H7Q2M7</accession>
<dbReference type="Proteomes" id="UP000654370">
    <property type="component" value="Unassembled WGS sequence"/>
</dbReference>
<proteinExistence type="predicted"/>
<feature type="compositionally biased region" description="Polar residues" evidence="1">
    <location>
        <begin position="1"/>
        <end position="22"/>
    </location>
</feature>